<dbReference type="Proteomes" id="UP000008066">
    <property type="component" value="Unassembled WGS sequence"/>
</dbReference>
<dbReference type="GeneID" id="18258741"/>
<sequence length="188" mass="19972">MPPVNPHPSSQTHCSLPSSPPKTLQPSMEEPQASPNATQIGPAASSRRRHSGSGLIPAPRLAAAEAGDADAFFNLLFDGGMSSAHHHHFQQAPEQSRCRSSPGTGASPSLPKKKQTHNSETAAKKTTGGQLGRLESEDVDDEEYYTPNEEIEEVMMQFGTGGAGVERGSVAFAGEVVEERRRGGSDRQ</sequence>
<evidence type="ECO:0000313" key="2">
    <source>
        <dbReference type="EMBL" id="EGS20189.1"/>
    </source>
</evidence>
<evidence type="ECO:0000256" key="1">
    <source>
        <dbReference type="SAM" id="MobiDB-lite"/>
    </source>
</evidence>
<dbReference type="HOGENOM" id="CLU_1440894_0_0_1"/>
<feature type="compositionally biased region" description="Polar residues" evidence="1">
    <location>
        <begin position="92"/>
        <end position="107"/>
    </location>
</feature>
<accession>G0S9S8</accession>
<organism evidence="3">
    <name type="scientific">Chaetomium thermophilum (strain DSM 1495 / CBS 144.50 / IMI 039719)</name>
    <name type="common">Thermochaetoides thermophila</name>
    <dbReference type="NCBI Taxonomy" id="759272"/>
    <lineage>
        <taxon>Eukaryota</taxon>
        <taxon>Fungi</taxon>
        <taxon>Dikarya</taxon>
        <taxon>Ascomycota</taxon>
        <taxon>Pezizomycotina</taxon>
        <taxon>Sordariomycetes</taxon>
        <taxon>Sordariomycetidae</taxon>
        <taxon>Sordariales</taxon>
        <taxon>Chaetomiaceae</taxon>
        <taxon>Thermochaetoides</taxon>
    </lineage>
</organism>
<feature type="compositionally biased region" description="Polar residues" evidence="1">
    <location>
        <begin position="7"/>
        <end position="26"/>
    </location>
</feature>
<evidence type="ECO:0000313" key="3">
    <source>
        <dbReference type="Proteomes" id="UP000008066"/>
    </source>
</evidence>
<dbReference type="EMBL" id="GL988043">
    <property type="protein sequence ID" value="EGS20189.1"/>
    <property type="molecule type" value="Genomic_DNA"/>
</dbReference>
<dbReference type="KEGG" id="cthr:CTHT_0047030"/>
<feature type="region of interest" description="Disordered" evidence="1">
    <location>
        <begin position="1"/>
        <end position="57"/>
    </location>
</feature>
<gene>
    <name evidence="2" type="ORF">CTHT_0047030</name>
</gene>
<dbReference type="AlphaFoldDB" id="G0S9S8"/>
<name>G0S9S8_CHATD</name>
<dbReference type="RefSeq" id="XP_006695074.1">
    <property type="nucleotide sequence ID" value="XM_006695011.1"/>
</dbReference>
<keyword evidence="3" id="KW-1185">Reference proteome</keyword>
<proteinExistence type="predicted"/>
<protein>
    <submittedName>
        <fullName evidence="2">Uncharacterized protein</fullName>
    </submittedName>
</protein>
<feature type="compositionally biased region" description="Acidic residues" evidence="1">
    <location>
        <begin position="137"/>
        <end position="147"/>
    </location>
</feature>
<feature type="region of interest" description="Disordered" evidence="1">
    <location>
        <begin position="84"/>
        <end position="147"/>
    </location>
</feature>
<reference evidence="2 3" key="1">
    <citation type="journal article" date="2011" name="Cell">
        <title>Insight into structure and assembly of the nuclear pore complex by utilizing the genome of a eukaryotic thermophile.</title>
        <authorList>
            <person name="Amlacher S."/>
            <person name="Sarges P."/>
            <person name="Flemming D."/>
            <person name="van Noort V."/>
            <person name="Kunze R."/>
            <person name="Devos D.P."/>
            <person name="Arumugam M."/>
            <person name="Bork P."/>
            <person name="Hurt E."/>
        </authorList>
    </citation>
    <scope>NUCLEOTIDE SEQUENCE [LARGE SCALE GENOMIC DNA]</scope>
    <source>
        <strain evidence="3">DSM 1495 / CBS 144.50 / IMI 039719</strain>
    </source>
</reference>